<dbReference type="EMBL" id="SFCC01000010">
    <property type="protein sequence ID" value="RZQ61980.1"/>
    <property type="molecule type" value="Genomic_DNA"/>
</dbReference>
<proteinExistence type="predicted"/>
<sequence length="237" mass="26880">MTVTQLLAPDPDMVDKVHGQLTEAGYAVITENEIGLPPEIRAHIAAEYFNERVLRRYAEDLPADRERARDVVRYEWDGEFPTLTEHDTIAISDRGDWRNQRREFDRTPLLGDPLFAAWISMAVSLVPPERRQRRGTFGVNLFRTHTNVVTKPHQDGEEYIYVYVVGKVGTGAETRLYGLESDSDVIFRGTLAPGDLIVFRDDRFRHGVTPLVPPAGGEACRDALICTINYPHTYPLD</sequence>
<organism evidence="1 2">
    <name type="scientific">Amycolatopsis suaedae</name>
    <dbReference type="NCBI Taxonomy" id="2510978"/>
    <lineage>
        <taxon>Bacteria</taxon>
        <taxon>Bacillati</taxon>
        <taxon>Actinomycetota</taxon>
        <taxon>Actinomycetes</taxon>
        <taxon>Pseudonocardiales</taxon>
        <taxon>Pseudonocardiaceae</taxon>
        <taxon>Amycolatopsis</taxon>
    </lineage>
</organism>
<reference evidence="1 2" key="1">
    <citation type="submission" date="2019-02" db="EMBL/GenBank/DDBJ databases">
        <title>Draft genome sequence of Amycolatopsis sp. 8-3EHSu isolated from roots of Suaeda maritima.</title>
        <authorList>
            <person name="Duangmal K."/>
            <person name="Chantavorakit T."/>
        </authorList>
    </citation>
    <scope>NUCLEOTIDE SEQUENCE [LARGE SCALE GENOMIC DNA]</scope>
    <source>
        <strain evidence="1 2">8-3EHSu</strain>
    </source>
</reference>
<evidence type="ECO:0000313" key="2">
    <source>
        <dbReference type="Proteomes" id="UP000292003"/>
    </source>
</evidence>
<evidence type="ECO:0008006" key="3">
    <source>
        <dbReference type="Google" id="ProtNLM"/>
    </source>
</evidence>
<dbReference type="RefSeq" id="WP_130477073.1">
    <property type="nucleotide sequence ID" value="NZ_SFCC01000010.1"/>
</dbReference>
<protein>
    <recommendedName>
        <fullName evidence="3">2OG-Fe dioxygenase family protein</fullName>
    </recommendedName>
</protein>
<dbReference type="AlphaFoldDB" id="A0A4Q7J3C1"/>
<comment type="caution">
    <text evidence="1">The sequence shown here is derived from an EMBL/GenBank/DDBJ whole genome shotgun (WGS) entry which is preliminary data.</text>
</comment>
<name>A0A4Q7J3C1_9PSEU</name>
<accession>A0A4Q7J3C1</accession>
<dbReference type="Pfam" id="PF10014">
    <property type="entry name" value="2OG-Fe_Oxy_2"/>
    <property type="match status" value="1"/>
</dbReference>
<keyword evidence="2" id="KW-1185">Reference proteome</keyword>
<gene>
    <name evidence="1" type="ORF">EWH70_20460</name>
</gene>
<dbReference type="OrthoDB" id="3605594at2"/>
<dbReference type="GO" id="GO:0051213">
    <property type="term" value="F:dioxygenase activity"/>
    <property type="evidence" value="ECO:0007669"/>
    <property type="project" value="InterPro"/>
</dbReference>
<dbReference type="Gene3D" id="2.60.120.620">
    <property type="entry name" value="q2cbj1_9rhob like domain"/>
    <property type="match status" value="1"/>
</dbReference>
<dbReference type="InterPro" id="IPR018724">
    <property type="entry name" value="2OG-Fe_dioxygenase"/>
</dbReference>
<evidence type="ECO:0000313" key="1">
    <source>
        <dbReference type="EMBL" id="RZQ61980.1"/>
    </source>
</evidence>
<dbReference type="Proteomes" id="UP000292003">
    <property type="component" value="Unassembled WGS sequence"/>
</dbReference>